<evidence type="ECO:0000256" key="8">
    <source>
        <dbReference type="SAM" id="MobiDB-lite"/>
    </source>
</evidence>
<evidence type="ECO:0000259" key="11">
    <source>
        <dbReference type="PROSITE" id="PS50893"/>
    </source>
</evidence>
<evidence type="ECO:0000256" key="7">
    <source>
        <dbReference type="SAM" id="Coils"/>
    </source>
</evidence>
<dbReference type="Pfam" id="PF00005">
    <property type="entry name" value="ABC_tran"/>
    <property type="match status" value="1"/>
</dbReference>
<dbReference type="InterPro" id="IPR000595">
    <property type="entry name" value="cNMP-bd_dom"/>
</dbReference>
<dbReference type="SMART" id="SM00100">
    <property type="entry name" value="cNMP"/>
    <property type="match status" value="2"/>
</dbReference>
<dbReference type="Pfam" id="PF00664">
    <property type="entry name" value="ABC_membrane"/>
    <property type="match status" value="1"/>
</dbReference>
<dbReference type="CDD" id="cd00038">
    <property type="entry name" value="CAP_ED"/>
    <property type="match status" value="2"/>
</dbReference>
<evidence type="ECO:0000256" key="5">
    <source>
        <dbReference type="ARBA" id="ARBA00022989"/>
    </source>
</evidence>
<proteinExistence type="predicted"/>
<dbReference type="InterPro" id="IPR018490">
    <property type="entry name" value="cNMP-bd_dom_sf"/>
</dbReference>
<feature type="region of interest" description="Disordered" evidence="8">
    <location>
        <begin position="547"/>
        <end position="571"/>
    </location>
</feature>
<keyword evidence="6 9" id="KW-0472">Membrane</keyword>
<comment type="subcellular location">
    <subcellularLocation>
        <location evidence="1">Membrane</location>
        <topology evidence="1">Multi-pass membrane protein</topology>
    </subcellularLocation>
</comment>
<feature type="region of interest" description="Disordered" evidence="8">
    <location>
        <begin position="2145"/>
        <end position="2167"/>
    </location>
</feature>
<feature type="transmembrane region" description="Helical" evidence="9">
    <location>
        <begin position="738"/>
        <end position="757"/>
    </location>
</feature>
<feature type="coiled-coil region" evidence="7">
    <location>
        <begin position="1872"/>
        <end position="1909"/>
    </location>
</feature>
<dbReference type="SUPFAM" id="SSF52540">
    <property type="entry name" value="P-loop containing nucleoside triphosphate hydrolases"/>
    <property type="match status" value="1"/>
</dbReference>
<dbReference type="InterPro" id="IPR014710">
    <property type="entry name" value="RmlC-like_jellyroll"/>
</dbReference>
<dbReference type="EMBL" id="LGRX02009805">
    <property type="protein sequence ID" value="KAK3271371.1"/>
    <property type="molecule type" value="Genomic_DNA"/>
</dbReference>
<dbReference type="Gene3D" id="2.60.120.10">
    <property type="entry name" value="Jelly Rolls"/>
    <property type="match status" value="2"/>
</dbReference>
<evidence type="ECO:0000313" key="13">
    <source>
        <dbReference type="EMBL" id="KAK3271371.1"/>
    </source>
</evidence>
<dbReference type="Proteomes" id="UP001190700">
    <property type="component" value="Unassembled WGS sequence"/>
</dbReference>
<feature type="domain" description="Cyclic nucleotide-binding" evidence="10">
    <location>
        <begin position="1391"/>
        <end position="1501"/>
    </location>
</feature>
<feature type="region of interest" description="Disordered" evidence="8">
    <location>
        <begin position="2486"/>
        <end position="2524"/>
    </location>
</feature>
<feature type="region of interest" description="Disordered" evidence="8">
    <location>
        <begin position="78"/>
        <end position="128"/>
    </location>
</feature>
<feature type="domain" description="ABC transmembrane type-1" evidence="12">
    <location>
        <begin position="694"/>
        <end position="877"/>
    </location>
</feature>
<keyword evidence="3" id="KW-0547">Nucleotide-binding</keyword>
<evidence type="ECO:0000259" key="10">
    <source>
        <dbReference type="PROSITE" id="PS50042"/>
    </source>
</evidence>
<evidence type="ECO:0000256" key="2">
    <source>
        <dbReference type="ARBA" id="ARBA00022692"/>
    </source>
</evidence>
<dbReference type="SMART" id="SM00382">
    <property type="entry name" value="AAA"/>
    <property type="match status" value="1"/>
</dbReference>
<feature type="region of interest" description="Disordered" evidence="8">
    <location>
        <begin position="1242"/>
        <end position="1265"/>
    </location>
</feature>
<comment type="caution">
    <text evidence="13">The sequence shown here is derived from an EMBL/GenBank/DDBJ whole genome shotgun (WGS) entry which is preliminary data.</text>
</comment>
<reference evidence="13 14" key="1">
    <citation type="journal article" date="2015" name="Genome Biol. Evol.">
        <title>Comparative Genomics of a Bacterivorous Green Alga Reveals Evolutionary Causalities and Consequences of Phago-Mixotrophic Mode of Nutrition.</title>
        <authorList>
            <person name="Burns J.A."/>
            <person name="Paasch A."/>
            <person name="Narechania A."/>
            <person name="Kim E."/>
        </authorList>
    </citation>
    <scope>NUCLEOTIDE SEQUENCE [LARGE SCALE GENOMIC DNA]</scope>
    <source>
        <strain evidence="13 14">PLY_AMNH</strain>
    </source>
</reference>
<evidence type="ECO:0000256" key="1">
    <source>
        <dbReference type="ARBA" id="ARBA00004141"/>
    </source>
</evidence>
<evidence type="ECO:0000313" key="14">
    <source>
        <dbReference type="Proteomes" id="UP001190700"/>
    </source>
</evidence>
<organism evidence="13 14">
    <name type="scientific">Cymbomonas tetramitiformis</name>
    <dbReference type="NCBI Taxonomy" id="36881"/>
    <lineage>
        <taxon>Eukaryota</taxon>
        <taxon>Viridiplantae</taxon>
        <taxon>Chlorophyta</taxon>
        <taxon>Pyramimonadophyceae</taxon>
        <taxon>Pyramimonadales</taxon>
        <taxon>Pyramimonadaceae</taxon>
        <taxon>Cymbomonas</taxon>
    </lineage>
</organism>
<feature type="domain" description="Cyclic nucleotide-binding" evidence="10">
    <location>
        <begin position="1174"/>
        <end position="1219"/>
    </location>
</feature>
<dbReference type="SUPFAM" id="SSF90123">
    <property type="entry name" value="ABC transporter transmembrane region"/>
    <property type="match status" value="1"/>
</dbReference>
<dbReference type="InterPro" id="IPR003439">
    <property type="entry name" value="ABC_transporter-like_ATP-bd"/>
</dbReference>
<dbReference type="PROSITE" id="PS50893">
    <property type="entry name" value="ABC_TRANSPORTER_2"/>
    <property type="match status" value="1"/>
</dbReference>
<feature type="compositionally biased region" description="Basic residues" evidence="8">
    <location>
        <begin position="2499"/>
        <end position="2511"/>
    </location>
</feature>
<dbReference type="PANTHER" id="PTHR43394:SF1">
    <property type="entry name" value="ATP-BINDING CASSETTE SUB-FAMILY B MEMBER 10, MITOCHONDRIAL"/>
    <property type="match status" value="1"/>
</dbReference>
<feature type="domain" description="ABC transporter" evidence="11">
    <location>
        <begin position="913"/>
        <end position="1151"/>
    </location>
</feature>
<accession>A0AAE0G5Q9</accession>
<dbReference type="PROSITE" id="PS50096">
    <property type="entry name" value="IQ"/>
    <property type="match status" value="1"/>
</dbReference>
<dbReference type="GO" id="GO:0005524">
    <property type="term" value="F:ATP binding"/>
    <property type="evidence" value="ECO:0007669"/>
    <property type="project" value="UniProtKB-KW"/>
</dbReference>
<dbReference type="InterPro" id="IPR003593">
    <property type="entry name" value="AAA+_ATPase"/>
</dbReference>
<dbReference type="GO" id="GO:0016887">
    <property type="term" value="F:ATP hydrolysis activity"/>
    <property type="evidence" value="ECO:0007669"/>
    <property type="project" value="InterPro"/>
</dbReference>
<dbReference type="PANTHER" id="PTHR43394">
    <property type="entry name" value="ATP-DEPENDENT PERMEASE MDL1, MITOCHONDRIAL"/>
    <property type="match status" value="1"/>
</dbReference>
<feature type="coiled-coil region" evidence="7">
    <location>
        <begin position="1802"/>
        <end position="1836"/>
    </location>
</feature>
<keyword evidence="2 9" id="KW-0812">Transmembrane</keyword>
<protein>
    <submittedName>
        <fullName evidence="13">Uncharacterized protein</fullName>
    </submittedName>
</protein>
<dbReference type="InterPro" id="IPR036640">
    <property type="entry name" value="ABC1_TM_sf"/>
</dbReference>
<keyword evidence="7" id="KW-0175">Coiled coil</keyword>
<evidence type="ECO:0000256" key="6">
    <source>
        <dbReference type="ARBA" id="ARBA00023136"/>
    </source>
</evidence>
<dbReference type="SUPFAM" id="SSF51206">
    <property type="entry name" value="cAMP-binding domain-like"/>
    <property type="match status" value="2"/>
</dbReference>
<dbReference type="InterPro" id="IPR039421">
    <property type="entry name" value="Type_1_exporter"/>
</dbReference>
<dbReference type="Gene3D" id="1.20.1560.10">
    <property type="entry name" value="ABC transporter type 1, transmembrane domain"/>
    <property type="match status" value="1"/>
</dbReference>
<evidence type="ECO:0000259" key="12">
    <source>
        <dbReference type="PROSITE" id="PS50929"/>
    </source>
</evidence>
<keyword evidence="4" id="KW-0067">ATP-binding</keyword>
<dbReference type="GO" id="GO:0016020">
    <property type="term" value="C:membrane"/>
    <property type="evidence" value="ECO:0007669"/>
    <property type="project" value="UniProtKB-SubCell"/>
</dbReference>
<evidence type="ECO:0000256" key="3">
    <source>
        <dbReference type="ARBA" id="ARBA00022741"/>
    </source>
</evidence>
<keyword evidence="5 9" id="KW-1133">Transmembrane helix</keyword>
<evidence type="ECO:0000256" key="9">
    <source>
        <dbReference type="SAM" id="Phobius"/>
    </source>
</evidence>
<feature type="compositionally biased region" description="Basic and acidic residues" evidence="8">
    <location>
        <begin position="551"/>
        <end position="566"/>
    </location>
</feature>
<feature type="transmembrane region" description="Helical" evidence="9">
    <location>
        <begin position="834"/>
        <end position="858"/>
    </location>
</feature>
<gene>
    <name evidence="13" type="ORF">CYMTET_20272</name>
</gene>
<dbReference type="InterPro" id="IPR027417">
    <property type="entry name" value="P-loop_NTPase"/>
</dbReference>
<dbReference type="PROSITE" id="PS50042">
    <property type="entry name" value="CNMP_BINDING_3"/>
    <property type="match status" value="2"/>
</dbReference>
<evidence type="ECO:0000256" key="4">
    <source>
        <dbReference type="ARBA" id="ARBA00022840"/>
    </source>
</evidence>
<sequence>MLGACQIRVRFTTWSARNSACSLRCVQKLQRQPVISLVASLLSEFLMVENSISETSCVEGKPGLKSEGKPDLLSRFLNDTTRLRPPPVKRPVQQTAPDLRVSPKPHDAWLEPAKAPSPPPSPYDPATGQLLPDVVTRRVAHHDNDSFLVGKAFTFAHEHIRPAQEQALRHLLVYGLRLEERTKHFMLCCSRPGGIGTSGLAEALESLVLGLRTLLGEAVAPYPKRLIYVHFHQAYDEESPEGDLHQDPCELPDFLEEDFLCSPVWVRGVPALAASSGAEPYPLVVVARSVEEAQVGVTAVLLGGSAVESMISCLPFFTLGVAAAAAPLGGSETSLATLGGAFSREVLELCVYAWDVMWVQPGPGITASLAAGHVRFLLSQFGAVALGRLLRMRMHLLPRGRGAPSAESASQEQMVQHFNELERSCKIAVGLNFSTVWDKWQEAARSAMEPAWALQERQASEEKELREQARLMPEDSELLRLEAEVQAEKELRQSHTQQNLRATFFQMPVLARIPSKWRTVVDNGEPSFGPGTNLSHSASFAMTSLLSTGKGEQENTSKVAEGKPGEEEPEMSSMDAFKWTIRWMLRTCYWACFRIMGILLWLSLWRVGEAMLIDQIFKDAIGGDAGKSTIDRIGSSILYIGAMVVGTVLSSQCVHQLELLKPSGGNFLPVTKVQIVEQLAKVQQETLDDLNLQDVLASMEQDLLKIDNNIEAVVTVMLSSMQILSTFIFLMISSYKLATVYLVLFPLFIFLNAHQGVKISEATNRLLELNHILYNVIREQIAHLTTRRYLGLDRRFHSLLSKEAHENTEGFNALDLANASHERTMRLAGDASKVVTLIMGSILVGGGWEISSFIAFYVSAQGLIELLVSTSGTTRQFHVSCVPLASLTYLMSLDTVDDTTGARLPAGVHAPQIEFKDVSFTFKHEVVPALSVSASIKPGSKVGIIGQSSAGKSTFIKLLSRMYKPVTGEITVGGVPLSTIADVPSIMAVMEQETLLFEDSIRNNILIGRSVSDTALMRAISGACLLKEQVVRRHGLDYQVGLNGAKLAQSLRQRVCLARVILRNVPILVLDEPCSAQEHNHTQEISRALKDWTHLRNGELYPTTVFVTTQRLMLVDGWDEILMLVGGELVEGGPPEVLYQQHGHYWHMVNEQTGLEFHHGKASITPERLQKLWPFALAAPEELLPIASMVQTHTFEDGEVLFTEGAKATELLIVVNGTLAEMEGENVIGDEDESKWTEAKTISKAVKAPSEDSESGLAMKKRAKQEALDRRASKKYSFLDDQITGPRPRAHIRDLFEDNPGSKKRAQGARSERKCRRLVSFGDSVGEECLMGPWTWPAQGEAQGECTVLALGKAALKAALSRLPALKEKLTAQYNSVQKLRSPQRLGLIWPLEGVPDECMQAVRRLLKVEVFEKGMELVGAEDPSKKLFILLSGEVATRETKQVLDKRLVEAVGKYSEGQHLGELAPFLQETGLNLNPSIEAKVTQDTMAITLTRESIDRLRRADDAVFSGIEGNLQRYQDFGEGKFLAKHWLFGHLPSSSQAELAKLFEVYLAVDGHLIFSDYGTMANKGKVICILKGTVFETYTDASTKVQLSRTKTPGAVVNYNTVLDMLATSSDVDPAQSTNVEMQCSGHCLVASCSVATVTAFISRHMPAETVEALLGMRKVRSRIRSTEGLQELGLAFLPPSQLAALLAVAQTRIVFQNEEVGMQKGEASAEQGDVAATPRKLVILLQGRLTVLTSHGSSKELNDRGVMKSENVITSNTRGNQVVASVTGAWVKSQIATLLVFDFNLISPEKEQEFIAAQKTLQEEADQRKRLRQRIADMYVKIREVQIELGLSQKADPEQMWQRARMYHRLGTQFGVLQRSSSGLTAASMTLTLIEEEAEDAKRQLEEVQALAEERRATQAALLQEWRDHGRIPQDVHFCPLPSDKIPSLEYIDEIRRKMEEVRVRRIALMHETYAILEKLWQRGHSTQQAGRLTKLVDGWSRPPGEGDTEVRSKEAMMRRASVEQLVMTTFPTSHVLQAIREEIRSERAQMRPEAAILVERLRSLKKELHVAVTPEEEERYKTHMEDPHEDVIDELRGQLAKLEYAVSVVRPLRTMNKGVLKLRNVQAEQQIVEAHHQGRIDTLLQEKLVLERQLGIEHQSVEEEGEGSPRPSREGNPVEKFFSAEQEEELMTEIEQYRMELHRRKHRREQLKRELVALVEEIGLDLECVTETLARHTTPHMNPLGFPALSGLSLEKTALEKRRQQEFERRDGYIARCRTLWADLGVTEPEQNELLERTRAGNLLERCRLLAAEAAELESILQSMDERALHLSKLVGKYASVPSNPAVIKKADAAAVRIQSNYRRHFAQMQYQEARALVQDVQLLLYKNGADRGAYEAFKKQAFTNDGHEDSHQRMASVIGRAKVKIRELQMQLLMRAVMKLASHVGEYEVTRHEQKIVQERVSAQLVAPRAEGEKVGTEIEEAAQYIADTAARFERRHKRRARARELGKKEKKRKKHKKNRQSKQTEQDSAQLQDIIGSGESEMMTDEDELFGGSDEELEVLFAVNTSACEATLAGKLRAYGSGLRNLSKLSLHEFLHRSNILKGIFLSGDNFVKKLCGLFMCGLQKGAFGSDYQSFATIYSVIPYYAAKRNTVRVTANGRNAEEAELKRQQAVLEREQAAEIRKKLDEKGFSNSTLAGGLVGAAGARGAEVSEIEKEVEKMNAMEVLKGAAH</sequence>
<dbReference type="GO" id="GO:0015421">
    <property type="term" value="F:ABC-type oligopeptide transporter activity"/>
    <property type="evidence" value="ECO:0007669"/>
    <property type="project" value="TreeGrafter"/>
</dbReference>
<dbReference type="PROSITE" id="PS50929">
    <property type="entry name" value="ABC_TM1F"/>
    <property type="match status" value="1"/>
</dbReference>
<dbReference type="Gene3D" id="3.40.50.300">
    <property type="entry name" value="P-loop containing nucleotide triphosphate hydrolases"/>
    <property type="match status" value="1"/>
</dbReference>
<dbReference type="InterPro" id="IPR011527">
    <property type="entry name" value="ABC1_TM_dom"/>
</dbReference>
<feature type="coiled-coil region" evidence="7">
    <location>
        <begin position="2183"/>
        <end position="2210"/>
    </location>
</feature>
<name>A0AAE0G5Q9_9CHLO</name>
<keyword evidence="14" id="KW-1185">Reference proteome</keyword>